<evidence type="ECO:0000313" key="1">
    <source>
        <dbReference type="EMBL" id="MDO6963630.1"/>
    </source>
</evidence>
<dbReference type="InterPro" id="IPR051806">
    <property type="entry name" value="HAD-like_SPP"/>
</dbReference>
<dbReference type="NCBIfam" id="TIGR01509">
    <property type="entry name" value="HAD-SF-IA-v3"/>
    <property type="match status" value="1"/>
</dbReference>
<dbReference type="PANTHER" id="PTHR43481:SF4">
    <property type="entry name" value="GLYCEROL-1-PHOSPHATE PHOSPHOHYDROLASE 1-RELATED"/>
    <property type="match status" value="1"/>
</dbReference>
<reference evidence="1" key="2">
    <citation type="submission" date="2023-07" db="EMBL/GenBank/DDBJ databases">
        <authorList>
            <person name="Shen H."/>
        </authorList>
    </citation>
    <scope>NUCLEOTIDE SEQUENCE</scope>
    <source>
        <strain evidence="1">TNR-22</strain>
    </source>
</reference>
<reference evidence="1" key="1">
    <citation type="journal article" date="2015" name="Int. J. Syst. Evol. Microbiol.">
        <title>Rhizobium alvei sp. nov., isolated from a freshwater river.</title>
        <authorList>
            <person name="Sheu S.Y."/>
            <person name="Huang H.W."/>
            <person name="Young C.C."/>
            <person name="Chen W.M."/>
        </authorList>
    </citation>
    <scope>NUCLEOTIDE SEQUENCE</scope>
    <source>
        <strain evidence="1">TNR-22</strain>
    </source>
</reference>
<protein>
    <submittedName>
        <fullName evidence="1">HAD family phosphatase</fullName>
    </submittedName>
</protein>
<dbReference type="RefSeq" id="WP_304375546.1">
    <property type="nucleotide sequence ID" value="NZ_JAUOZU010000006.1"/>
</dbReference>
<dbReference type="SUPFAM" id="SSF56784">
    <property type="entry name" value="HAD-like"/>
    <property type="match status" value="1"/>
</dbReference>
<proteinExistence type="predicted"/>
<organism evidence="1 2">
    <name type="scientific">Rhizobium alvei</name>
    <dbReference type="NCBI Taxonomy" id="1132659"/>
    <lineage>
        <taxon>Bacteria</taxon>
        <taxon>Pseudomonadati</taxon>
        <taxon>Pseudomonadota</taxon>
        <taxon>Alphaproteobacteria</taxon>
        <taxon>Hyphomicrobiales</taxon>
        <taxon>Rhizobiaceae</taxon>
        <taxon>Rhizobium/Agrobacterium group</taxon>
        <taxon>Rhizobium</taxon>
    </lineage>
</organism>
<dbReference type="SFLD" id="SFLDG01129">
    <property type="entry name" value="C1.5:_HAD__Beta-PGM__Phosphata"/>
    <property type="match status" value="1"/>
</dbReference>
<dbReference type="InterPro" id="IPR023198">
    <property type="entry name" value="PGP-like_dom2"/>
</dbReference>
<dbReference type="PRINTS" id="PR00413">
    <property type="entry name" value="HADHALOGNASE"/>
</dbReference>
<accession>A0ABT8YIW0</accession>
<keyword evidence="2" id="KW-1185">Reference proteome</keyword>
<dbReference type="Gene3D" id="1.10.150.240">
    <property type="entry name" value="Putative phosphatase, domain 2"/>
    <property type="match status" value="1"/>
</dbReference>
<dbReference type="InterPro" id="IPR006439">
    <property type="entry name" value="HAD-SF_hydro_IA"/>
</dbReference>
<dbReference type="SFLD" id="SFLDS00003">
    <property type="entry name" value="Haloacid_Dehalogenase"/>
    <property type="match status" value="1"/>
</dbReference>
<dbReference type="Proteomes" id="UP001174932">
    <property type="component" value="Unassembled WGS sequence"/>
</dbReference>
<dbReference type="InterPro" id="IPR036412">
    <property type="entry name" value="HAD-like_sf"/>
</dbReference>
<evidence type="ECO:0000313" key="2">
    <source>
        <dbReference type="Proteomes" id="UP001174932"/>
    </source>
</evidence>
<dbReference type="Gene3D" id="3.40.50.1000">
    <property type="entry name" value="HAD superfamily/HAD-like"/>
    <property type="match status" value="1"/>
</dbReference>
<gene>
    <name evidence="1" type="ORF">Q4481_06655</name>
</gene>
<name>A0ABT8YIW0_9HYPH</name>
<sequence length="213" mass="22923">MVSAGQFLDLGATARQAVAAVLFDLDGTLVDTMPIHYAAYRDVLAEFDIPLAFDDFIARSGGAARETIPRLIGDRPCPVPVEEIHKRKVARANVLFSEQKPDALPTAMLIDVMRQAYPIGLVSSGSRNSVTTTLRAMGWTQTFRVIITGDDVEKGKPAPEGYLKAARALDVAPDACLVFEDMDDGVSAARAAGMQVYDTRQAIPAWRRTGAGA</sequence>
<comment type="caution">
    <text evidence="1">The sequence shown here is derived from an EMBL/GenBank/DDBJ whole genome shotgun (WGS) entry which is preliminary data.</text>
</comment>
<dbReference type="EMBL" id="JAUOZU010000006">
    <property type="protein sequence ID" value="MDO6963630.1"/>
    <property type="molecule type" value="Genomic_DNA"/>
</dbReference>
<dbReference type="Pfam" id="PF00702">
    <property type="entry name" value="Hydrolase"/>
    <property type="match status" value="1"/>
</dbReference>
<dbReference type="InterPro" id="IPR023214">
    <property type="entry name" value="HAD_sf"/>
</dbReference>
<dbReference type="PANTHER" id="PTHR43481">
    <property type="entry name" value="FRUCTOSE-1-PHOSPHATE PHOSPHATASE"/>
    <property type="match status" value="1"/>
</dbReference>